<evidence type="ECO:0000313" key="8">
    <source>
        <dbReference type="Proteomes" id="UP000525686"/>
    </source>
</evidence>
<comment type="caution">
    <text evidence="5">The sequence shown here is derived from an EMBL/GenBank/DDBJ whole genome shotgun (WGS) entry which is preliminary data.</text>
</comment>
<name>A0A5P0YRJ7_9ACTN</name>
<feature type="compositionally biased region" description="Basic and acidic residues" evidence="1">
    <location>
        <begin position="25"/>
        <end position="35"/>
    </location>
</feature>
<feature type="compositionally biased region" description="Low complexity" evidence="1">
    <location>
        <begin position="128"/>
        <end position="141"/>
    </location>
</feature>
<evidence type="ECO:0000313" key="4">
    <source>
        <dbReference type="EMBL" id="MBB1262331.1"/>
    </source>
</evidence>
<reference evidence="3" key="3">
    <citation type="journal article" name="Syst. Appl. Microbiol.">
        <title>Streptomyces alkaliterrae sp. nov., isolated from an alkaline soil, and emended descriptions of Streptomyces alkaliphilus, Streptomyces calidiresistens and Streptomyces durbertensis.</title>
        <authorList>
            <person name="Swiecimska M."/>
            <person name="Golinska P."/>
            <person name="Nouioui I."/>
            <person name="Wypij M."/>
            <person name="Rai M."/>
            <person name="Sangal V."/>
            <person name="Goodfellow M."/>
        </authorList>
    </citation>
    <scope>NUCLEOTIDE SEQUENCE</scope>
    <source>
        <strain evidence="3">OF3</strain>
        <strain evidence="4">OF8</strain>
    </source>
</reference>
<keyword evidence="6" id="KW-1185">Reference proteome</keyword>
<protein>
    <recommendedName>
        <fullName evidence="2">DUF5709 domain-containing protein</fullName>
    </recommendedName>
</protein>
<dbReference type="Proteomes" id="UP000517765">
    <property type="component" value="Unassembled WGS sequence"/>
</dbReference>
<sequence length="152" mass="16078">MGDEVYQPDARPQGREVEDDAAQLDPRDSLVERGADPAIEEGYSPPEKPLAAESWGTTGAEQREREPLDGRLAREEPDVAAPDGDGVGDMPGGEGEPRDAEVGDRRSGRLVAEDEGARGDREKDLVADDVGLDGAAASAEEAAMHTVEDDTP</sequence>
<dbReference type="EMBL" id="JABJWZ010000403">
    <property type="protein sequence ID" value="MBB1256606.1"/>
    <property type="molecule type" value="Genomic_DNA"/>
</dbReference>
<feature type="compositionally biased region" description="Gly residues" evidence="1">
    <location>
        <begin position="85"/>
        <end position="94"/>
    </location>
</feature>
<gene>
    <name evidence="5" type="ORF">FNX44_013895</name>
    <name evidence="3" type="ORF">H3146_25135</name>
    <name evidence="4" type="ORF">H3147_26540</name>
</gene>
<dbReference type="AlphaFoldDB" id="A0A5P0YRJ7"/>
<feature type="compositionally biased region" description="Basic and acidic residues" evidence="1">
    <location>
        <begin position="142"/>
        <end position="152"/>
    </location>
</feature>
<dbReference type="Proteomes" id="UP000320857">
    <property type="component" value="Unassembled WGS sequence"/>
</dbReference>
<dbReference type="EMBL" id="JABJXA010000313">
    <property type="protein sequence ID" value="MBB1262331.1"/>
    <property type="molecule type" value="Genomic_DNA"/>
</dbReference>
<dbReference type="OrthoDB" id="3212066at2"/>
<evidence type="ECO:0000313" key="5">
    <source>
        <dbReference type="EMBL" id="MQS02944.1"/>
    </source>
</evidence>
<feature type="compositionally biased region" description="Basic and acidic residues" evidence="1">
    <location>
        <begin position="61"/>
        <end position="77"/>
    </location>
</feature>
<accession>A0A5P0YRJ7</accession>
<reference evidence="7 8" key="2">
    <citation type="submission" date="2020-05" db="EMBL/GenBank/DDBJ databases">
        <title>Classification of alakaliphilic streptomycetes isolated from an alkaline soil next to Lonar Crater, India and a proposal for the recognition of Streptomyces alkaliterrae sp. nov.</title>
        <authorList>
            <person name="Golinska P."/>
        </authorList>
    </citation>
    <scope>NUCLEOTIDE SEQUENCE [LARGE SCALE GENOMIC DNA]</scope>
    <source>
        <strain evidence="8">OF3</strain>
        <strain evidence="7">OF8</strain>
    </source>
</reference>
<evidence type="ECO:0000259" key="2">
    <source>
        <dbReference type="Pfam" id="PF18970"/>
    </source>
</evidence>
<feature type="domain" description="DUF5709" evidence="2">
    <location>
        <begin position="101"/>
        <end position="149"/>
    </location>
</feature>
<reference evidence="5 6" key="1">
    <citation type="submission" date="2019-10" db="EMBL/GenBank/DDBJ databases">
        <title>Streptomyces sp. nov., a novel actinobacterium isolated from alkaline environment.</title>
        <authorList>
            <person name="Golinska P."/>
        </authorList>
    </citation>
    <scope>NUCLEOTIDE SEQUENCE [LARGE SCALE GENOMIC DNA]</scope>
    <source>
        <strain evidence="5 6">OF1</strain>
    </source>
</reference>
<proteinExistence type="predicted"/>
<dbReference type="Pfam" id="PF18970">
    <property type="entry name" value="DUF5709"/>
    <property type="match status" value="1"/>
</dbReference>
<dbReference type="InterPro" id="IPR043763">
    <property type="entry name" value="DUF5709"/>
</dbReference>
<evidence type="ECO:0000313" key="6">
    <source>
        <dbReference type="Proteomes" id="UP000320857"/>
    </source>
</evidence>
<dbReference type="Proteomes" id="UP000525686">
    <property type="component" value="Unassembled WGS sequence"/>
</dbReference>
<organism evidence="5 6">
    <name type="scientific">Streptomyces alkaliterrae</name>
    <dbReference type="NCBI Taxonomy" id="2213162"/>
    <lineage>
        <taxon>Bacteria</taxon>
        <taxon>Bacillati</taxon>
        <taxon>Actinomycetota</taxon>
        <taxon>Actinomycetes</taxon>
        <taxon>Kitasatosporales</taxon>
        <taxon>Streptomycetaceae</taxon>
        <taxon>Streptomyces</taxon>
    </lineage>
</organism>
<evidence type="ECO:0000313" key="3">
    <source>
        <dbReference type="EMBL" id="MBB1256606.1"/>
    </source>
</evidence>
<evidence type="ECO:0000313" key="7">
    <source>
        <dbReference type="Proteomes" id="UP000517765"/>
    </source>
</evidence>
<feature type="region of interest" description="Disordered" evidence="1">
    <location>
        <begin position="1"/>
        <end position="152"/>
    </location>
</feature>
<feature type="compositionally biased region" description="Basic and acidic residues" evidence="1">
    <location>
        <begin position="95"/>
        <end position="126"/>
    </location>
</feature>
<evidence type="ECO:0000256" key="1">
    <source>
        <dbReference type="SAM" id="MobiDB-lite"/>
    </source>
</evidence>
<dbReference type="EMBL" id="VJYK02000125">
    <property type="protein sequence ID" value="MQS02944.1"/>
    <property type="molecule type" value="Genomic_DNA"/>
</dbReference>